<dbReference type="InterPro" id="IPR032857">
    <property type="entry name" value="ALKBH4"/>
</dbReference>
<name>W9SEE8_9ROSA</name>
<evidence type="ECO:0000313" key="5">
    <source>
        <dbReference type="EMBL" id="EXC46564.1"/>
    </source>
</evidence>
<comment type="similarity">
    <text evidence="1">Belongs to the alkB family.</text>
</comment>
<evidence type="ECO:0000256" key="1">
    <source>
        <dbReference type="ARBA" id="ARBA00007879"/>
    </source>
</evidence>
<accession>W9SEE8</accession>
<feature type="domain" description="RRM" evidence="3">
    <location>
        <begin position="23"/>
        <end position="101"/>
    </location>
</feature>
<dbReference type="InterPro" id="IPR000504">
    <property type="entry name" value="RRM_dom"/>
</dbReference>
<evidence type="ECO:0000259" key="4">
    <source>
        <dbReference type="PROSITE" id="PS51471"/>
    </source>
</evidence>
<keyword evidence="6" id="KW-1185">Reference proteome</keyword>
<dbReference type="SUPFAM" id="SSF51197">
    <property type="entry name" value="Clavaminate synthase-like"/>
    <property type="match status" value="1"/>
</dbReference>
<dbReference type="GO" id="GO:0003723">
    <property type="term" value="F:RNA binding"/>
    <property type="evidence" value="ECO:0007669"/>
    <property type="project" value="UniProtKB-UniRule"/>
</dbReference>
<dbReference type="InterPro" id="IPR027450">
    <property type="entry name" value="AlkB-like"/>
</dbReference>
<dbReference type="PROSITE" id="PS50102">
    <property type="entry name" value="RRM"/>
    <property type="match status" value="1"/>
</dbReference>
<evidence type="ECO:0000313" key="6">
    <source>
        <dbReference type="Proteomes" id="UP000030645"/>
    </source>
</evidence>
<dbReference type="Proteomes" id="UP000030645">
    <property type="component" value="Unassembled WGS sequence"/>
</dbReference>
<sequence>MAGSPTPPQPPARFRPAKGEVSGNLYVANCGPAVGVSFADIKEVFGAFGDVEGVYSADDSGVHVVVCFSHHSSAQAAFQALNARPCPNLHGRTLHIRYSLVQPPLQVREPNNVVPVSLNALELNIPGLYLVHDFVSLQEEQELLAAVDERPWKHLAKRRVQHYGYEFCYQTRNVNSKQQLGELPSFVSPVLEKMSMFKKLYEITADVALDQLTVNEYPPGVGLSPHIDTHSAFEGLIFSLSLAGPCIMEFRRYIDGDWRHTKATLSTDTTTENPENNSNFLRKAIHLPPRSMLLLSGEARHAWNHYIPHHKIDMVNDTVIRRGSRRVSFTFRKVRTTPCKCNFPEYCDSQRQKKG</sequence>
<reference evidence="6" key="1">
    <citation type="submission" date="2013-01" db="EMBL/GenBank/DDBJ databases">
        <title>Draft Genome Sequence of a Mulberry Tree, Morus notabilis C.K. Schneid.</title>
        <authorList>
            <person name="He N."/>
            <person name="Zhao S."/>
        </authorList>
    </citation>
    <scope>NUCLEOTIDE SEQUENCE</scope>
</reference>
<dbReference type="AlphaFoldDB" id="W9SEE8"/>
<dbReference type="InterPro" id="IPR037151">
    <property type="entry name" value="AlkB-like_sf"/>
</dbReference>
<dbReference type="SMART" id="SM00360">
    <property type="entry name" value="RRM"/>
    <property type="match status" value="1"/>
</dbReference>
<dbReference type="STRING" id="981085.W9SEE8"/>
<evidence type="ECO:0000259" key="3">
    <source>
        <dbReference type="PROSITE" id="PS50102"/>
    </source>
</evidence>
<dbReference type="Pfam" id="PF13532">
    <property type="entry name" value="2OG-FeII_Oxy_2"/>
    <property type="match status" value="1"/>
</dbReference>
<dbReference type="GO" id="GO:0016491">
    <property type="term" value="F:oxidoreductase activity"/>
    <property type="evidence" value="ECO:0007669"/>
    <property type="project" value="TreeGrafter"/>
</dbReference>
<dbReference type="SUPFAM" id="SSF54928">
    <property type="entry name" value="RNA-binding domain, RBD"/>
    <property type="match status" value="1"/>
</dbReference>
<dbReference type="InterPro" id="IPR012677">
    <property type="entry name" value="Nucleotide-bd_a/b_plait_sf"/>
</dbReference>
<dbReference type="PROSITE" id="PS51471">
    <property type="entry name" value="FE2OG_OXY"/>
    <property type="match status" value="1"/>
</dbReference>
<dbReference type="FunFam" id="2.60.120.590:FF:000018">
    <property type="entry name" value="ALKylated DNA repair protein AlkB homolog"/>
    <property type="match status" value="1"/>
</dbReference>
<dbReference type="eggNOG" id="KOG4176">
    <property type="taxonomic scope" value="Eukaryota"/>
</dbReference>
<dbReference type="InterPro" id="IPR035979">
    <property type="entry name" value="RBD_domain_sf"/>
</dbReference>
<organism evidence="5 6">
    <name type="scientific">Morus notabilis</name>
    <dbReference type="NCBI Taxonomy" id="981085"/>
    <lineage>
        <taxon>Eukaryota</taxon>
        <taxon>Viridiplantae</taxon>
        <taxon>Streptophyta</taxon>
        <taxon>Embryophyta</taxon>
        <taxon>Tracheophyta</taxon>
        <taxon>Spermatophyta</taxon>
        <taxon>Magnoliopsida</taxon>
        <taxon>eudicotyledons</taxon>
        <taxon>Gunneridae</taxon>
        <taxon>Pentapetalae</taxon>
        <taxon>rosids</taxon>
        <taxon>fabids</taxon>
        <taxon>Rosales</taxon>
        <taxon>Moraceae</taxon>
        <taxon>Moreae</taxon>
        <taxon>Morus</taxon>
    </lineage>
</organism>
<protein>
    <submittedName>
        <fullName evidence="5">Alkylated DNA repair protein alkB-8-like protein</fullName>
    </submittedName>
</protein>
<dbReference type="PANTHER" id="PTHR12463:SF1">
    <property type="entry name" value="2-OXOGLUTARATE AND FE-DEPENDENT OXYGENASE FAMILY PROTEIN"/>
    <property type="match status" value="1"/>
</dbReference>
<dbReference type="PANTHER" id="PTHR12463">
    <property type="entry name" value="OXYGENASE-RELATED"/>
    <property type="match status" value="1"/>
</dbReference>
<dbReference type="EMBL" id="KE624144">
    <property type="protein sequence ID" value="EXC46564.1"/>
    <property type="molecule type" value="Genomic_DNA"/>
</dbReference>
<feature type="domain" description="Fe2OG dioxygenase" evidence="4">
    <location>
        <begin position="204"/>
        <end position="335"/>
    </location>
</feature>
<gene>
    <name evidence="5" type="ORF">L484_001963</name>
</gene>
<evidence type="ECO:0000256" key="2">
    <source>
        <dbReference type="PROSITE-ProRule" id="PRU00176"/>
    </source>
</evidence>
<proteinExistence type="inferred from homology"/>
<dbReference type="InterPro" id="IPR005123">
    <property type="entry name" value="Oxoglu/Fe-dep_dioxygenase_dom"/>
</dbReference>
<dbReference type="Gene3D" id="3.30.70.330">
    <property type="match status" value="1"/>
</dbReference>
<dbReference type="Gene3D" id="2.60.120.590">
    <property type="entry name" value="Alpha-ketoglutarate-dependent dioxygenase AlkB-like"/>
    <property type="match status" value="1"/>
</dbReference>
<dbReference type="GO" id="GO:0032451">
    <property type="term" value="F:demethylase activity"/>
    <property type="evidence" value="ECO:0007669"/>
    <property type="project" value="TreeGrafter"/>
</dbReference>
<dbReference type="CDD" id="cd00590">
    <property type="entry name" value="RRM_SF"/>
    <property type="match status" value="1"/>
</dbReference>
<keyword evidence="2" id="KW-0694">RNA-binding</keyword>
<dbReference type="GO" id="GO:0070988">
    <property type="term" value="P:demethylation"/>
    <property type="evidence" value="ECO:0007669"/>
    <property type="project" value="InterPro"/>
</dbReference>